<dbReference type="InterPro" id="IPR036397">
    <property type="entry name" value="RNaseH_sf"/>
</dbReference>
<evidence type="ECO:0000256" key="1">
    <source>
        <dbReference type="SAM" id="MobiDB-lite"/>
    </source>
</evidence>
<dbReference type="GO" id="GO:0003676">
    <property type="term" value="F:nucleic acid binding"/>
    <property type="evidence" value="ECO:0007669"/>
    <property type="project" value="InterPro"/>
</dbReference>
<dbReference type="Gene3D" id="3.30.420.10">
    <property type="entry name" value="Ribonuclease H-like superfamily/Ribonuclease H"/>
    <property type="match status" value="1"/>
</dbReference>
<dbReference type="PROSITE" id="PS50879">
    <property type="entry name" value="RNASE_H_1"/>
    <property type="match status" value="1"/>
</dbReference>
<dbReference type="InterPro" id="IPR002156">
    <property type="entry name" value="RNaseH_domain"/>
</dbReference>
<evidence type="ECO:0000259" key="2">
    <source>
        <dbReference type="PROSITE" id="PS50879"/>
    </source>
</evidence>
<dbReference type="PANTHER" id="PTHR33481:SF1">
    <property type="entry name" value="ENDONUCLEASE_EXONUCLEASE_PHOSPHATASE DOMAIN-CONTAINING PROTEIN-RELATED"/>
    <property type="match status" value="1"/>
</dbReference>
<dbReference type="AlphaFoldDB" id="A0A2S4PW43"/>
<dbReference type="CDD" id="cd09276">
    <property type="entry name" value="Rnase_HI_RT_non_LTR"/>
    <property type="match status" value="1"/>
</dbReference>
<evidence type="ECO:0000313" key="4">
    <source>
        <dbReference type="Proteomes" id="UP000237438"/>
    </source>
</evidence>
<feature type="region of interest" description="Disordered" evidence="1">
    <location>
        <begin position="1"/>
        <end position="71"/>
    </location>
</feature>
<feature type="compositionally biased region" description="Polar residues" evidence="1">
    <location>
        <begin position="31"/>
        <end position="46"/>
    </location>
</feature>
<dbReference type="GO" id="GO:0004523">
    <property type="term" value="F:RNA-DNA hybrid ribonuclease activity"/>
    <property type="evidence" value="ECO:0007669"/>
    <property type="project" value="InterPro"/>
</dbReference>
<dbReference type="OrthoDB" id="4526357at2759"/>
<evidence type="ECO:0000313" key="3">
    <source>
        <dbReference type="EMBL" id="POS86227.1"/>
    </source>
</evidence>
<dbReference type="InterPro" id="IPR012337">
    <property type="entry name" value="RNaseH-like_sf"/>
</dbReference>
<dbReference type="EMBL" id="PEDP01000376">
    <property type="protein sequence ID" value="POS86227.1"/>
    <property type="molecule type" value="Genomic_DNA"/>
</dbReference>
<reference evidence="3 4" key="1">
    <citation type="submission" date="2017-10" db="EMBL/GenBank/DDBJ databases">
        <title>Development of genomic resources for the powdery mildew, Erysiphe pulchra.</title>
        <authorList>
            <person name="Wadl P.A."/>
            <person name="Mack B.M."/>
            <person name="Moore G."/>
            <person name="Beltz S.B."/>
        </authorList>
    </citation>
    <scope>NUCLEOTIDE SEQUENCE [LARGE SCALE GENOMIC DNA]</scope>
    <source>
        <strain evidence="3">Cflorida</strain>
    </source>
</reference>
<comment type="caution">
    <text evidence="3">The sequence shown here is derived from an EMBL/GenBank/DDBJ whole genome shotgun (WGS) entry which is preliminary data.</text>
</comment>
<feature type="domain" description="RNase H type-1" evidence="2">
    <location>
        <begin position="500"/>
        <end position="631"/>
    </location>
</feature>
<organism evidence="3 4">
    <name type="scientific">Erysiphe pulchra</name>
    <dbReference type="NCBI Taxonomy" id="225359"/>
    <lineage>
        <taxon>Eukaryota</taxon>
        <taxon>Fungi</taxon>
        <taxon>Dikarya</taxon>
        <taxon>Ascomycota</taxon>
        <taxon>Pezizomycotina</taxon>
        <taxon>Leotiomycetes</taxon>
        <taxon>Erysiphales</taxon>
        <taxon>Erysiphaceae</taxon>
        <taxon>Erysiphe</taxon>
    </lineage>
</organism>
<name>A0A2S4PW43_9PEZI</name>
<dbReference type="SUPFAM" id="SSF53098">
    <property type="entry name" value="Ribonuclease H-like"/>
    <property type="match status" value="1"/>
</dbReference>
<proteinExistence type="predicted"/>
<dbReference type="Proteomes" id="UP000237438">
    <property type="component" value="Unassembled WGS sequence"/>
</dbReference>
<accession>A0A2S4PW43</accession>
<protein>
    <recommendedName>
        <fullName evidence="2">RNase H type-1 domain-containing protein</fullName>
    </recommendedName>
</protein>
<dbReference type="PANTHER" id="PTHR33481">
    <property type="entry name" value="REVERSE TRANSCRIPTASE"/>
    <property type="match status" value="1"/>
</dbReference>
<keyword evidence="4" id="KW-1185">Reference proteome</keyword>
<sequence length="741" mass="82188">MASVDIDVDMSPPATPTRAPLSPSPRPQTKRFLNTSSTTFASQKSVDLSEDPSHSSTNSQDSTSKRQDTLAVSPGNYLTKATEEAEHSKALDEASGRLRELGLGNLTKSVEAEIALILQQFAKGEKRLGSSQSDFYPTYAQRKSKPKKPNDRIFIRLPEEHASRSHHVYAVKAALTSRLNLEHGSLKTVKKVNSGFAIVPNNDKQAEELLSKANLITTTIRGTVEKGEEWHTHVVENVPRSLMSLDGKKWNVTEENAREEILAATSTMPTKVAWSRKTLDNPATTGTIVAYVENSTPPFTLFCTSSLARKIFKSQKAFTTPACAILNSDARIAVQQAMLHAKRSLDATGRKKEEPVGVLLDPHLSFKHYVATWCAKALKLAQHMLRLNSVKRGAAPKALITEGDSCVVPVATYGAEAWRLGLSRPKANGTVRSPTSFRCGLIDKALHLALRAALPVWRITPNVALHREGGIPPANILLEGYRSRLATRLNSLDDLHPLRIRANICAYSDGSSEGPGRSSCGYILQRGGKNFQKGKGLLHSGEVYDAKIFGATFALRAALSARPNNEKIFVLLDNQAAVMALITVKSISSIRLTNLFYGLAKPVNAEFRWVSDHSRIIGNKEADAEARAALRDLPERQTQSDYITLADLLRYQDLDLKMRRRKPPELALPRWLLHHLLAATGHGDFAAYHRRLNHAHANLECVCGWETTPTHFFRCRQHANQMRKLRNGMNMDTYRRHDYFK</sequence>
<gene>
    <name evidence="3" type="ORF">EPUL_000399</name>
</gene>